<dbReference type="EMBL" id="JAMZEG020000001">
    <property type="protein sequence ID" value="MDE8602384.1"/>
    <property type="molecule type" value="Genomic_DNA"/>
</dbReference>
<evidence type="ECO:0000313" key="2">
    <source>
        <dbReference type="Proteomes" id="UP001139522"/>
    </source>
</evidence>
<gene>
    <name evidence="1" type="ORF">M3I01_005485</name>
</gene>
<evidence type="ECO:0000313" key="1">
    <source>
        <dbReference type="EMBL" id="MDE8602384.1"/>
    </source>
</evidence>
<sequence length="82" mass="9799">MNKKQLLNTYKKIDAMDQSDTASTEKASLYRSEYDERLIKDFHYAKFQKNLDNAQKSKALKELLEKEHWDETDTKKLLESLR</sequence>
<accession>A0ABT5WDE3</accession>
<organism evidence="1 2">
    <name type="scientific">Marinomonas maritima</name>
    <dbReference type="NCBI Taxonomy" id="2940935"/>
    <lineage>
        <taxon>Bacteria</taxon>
        <taxon>Pseudomonadati</taxon>
        <taxon>Pseudomonadota</taxon>
        <taxon>Gammaproteobacteria</taxon>
        <taxon>Oceanospirillales</taxon>
        <taxon>Oceanospirillaceae</taxon>
        <taxon>Marinomonas</taxon>
    </lineage>
</organism>
<name>A0ABT5WDE3_9GAMM</name>
<comment type="caution">
    <text evidence="1">The sequence shown here is derived from an EMBL/GenBank/DDBJ whole genome shotgun (WGS) entry which is preliminary data.</text>
</comment>
<proteinExistence type="predicted"/>
<dbReference type="RefSeq" id="WP_255894635.1">
    <property type="nucleotide sequence ID" value="NZ_JAMZEG020000001.1"/>
</dbReference>
<dbReference type="Proteomes" id="UP001139522">
    <property type="component" value="Unassembled WGS sequence"/>
</dbReference>
<keyword evidence="2" id="KW-1185">Reference proteome</keyword>
<protein>
    <submittedName>
        <fullName evidence="1">Uncharacterized protein</fullName>
    </submittedName>
</protein>
<reference evidence="1" key="1">
    <citation type="submission" date="2023-01" db="EMBL/GenBank/DDBJ databases">
        <title>Psychroserpens sp. MSW6 and Marinomonas sp. RSW2, isolated from seawater.</title>
        <authorList>
            <person name="Kristyanto S."/>
            <person name="Jung J."/>
            <person name="Kim J.M."/>
            <person name="Jeon C.O."/>
        </authorList>
    </citation>
    <scope>NUCLEOTIDE SEQUENCE</scope>
    <source>
        <strain evidence="1">RSW2</strain>
    </source>
</reference>